<dbReference type="RefSeq" id="WP_186994321.1">
    <property type="nucleotide sequence ID" value="NZ_JACOQG010000004.1"/>
</dbReference>
<proteinExistence type="predicted"/>
<evidence type="ECO:0000313" key="3">
    <source>
        <dbReference type="EMBL" id="MBC5778822.1"/>
    </source>
</evidence>
<keyword evidence="2" id="KW-0812">Transmembrane</keyword>
<keyword evidence="2" id="KW-1133">Transmembrane helix</keyword>
<protein>
    <submittedName>
        <fullName evidence="3">Uncharacterized protein</fullName>
    </submittedName>
</protein>
<dbReference type="EMBL" id="JACOQG010000004">
    <property type="protein sequence ID" value="MBC5778822.1"/>
    <property type="molecule type" value="Genomic_DNA"/>
</dbReference>
<organism evidence="3 4">
    <name type="scientific">Blautia difficilis</name>
    <dbReference type="NCBI Taxonomy" id="2763027"/>
    <lineage>
        <taxon>Bacteria</taxon>
        <taxon>Bacillati</taxon>
        <taxon>Bacillota</taxon>
        <taxon>Clostridia</taxon>
        <taxon>Lachnospirales</taxon>
        <taxon>Lachnospiraceae</taxon>
        <taxon>Blautia</taxon>
    </lineage>
</organism>
<evidence type="ECO:0000256" key="2">
    <source>
        <dbReference type="SAM" id="Phobius"/>
    </source>
</evidence>
<name>A0ABR7IFL0_9FIRM</name>
<gene>
    <name evidence="3" type="ORF">H8Z82_03935</name>
</gene>
<feature type="transmembrane region" description="Helical" evidence="2">
    <location>
        <begin position="123"/>
        <end position="144"/>
    </location>
</feature>
<reference evidence="3 4" key="1">
    <citation type="submission" date="2020-08" db="EMBL/GenBank/DDBJ databases">
        <title>Genome public.</title>
        <authorList>
            <person name="Liu C."/>
            <person name="Sun Q."/>
        </authorList>
    </citation>
    <scope>NUCLEOTIDE SEQUENCE [LARGE SCALE GENOMIC DNA]</scope>
    <source>
        <strain evidence="3 4">M29</strain>
    </source>
</reference>
<sequence length="146" mass="15505">MADLFSDGQDALFTPDQGTVQQQVIQAATPVPTATPVPVPAEQDPLDGEASAVGDPAGTAGGQPGEGVEEVPDADPVNQVDYTELLTKQNELLESQQELLMQIVLKDEQIEQDMKNVQNAMPAVMCMLGVVIGVLLVHILASYIRP</sequence>
<dbReference type="Proteomes" id="UP000649826">
    <property type="component" value="Unassembled WGS sequence"/>
</dbReference>
<keyword evidence="2" id="KW-0472">Membrane</keyword>
<evidence type="ECO:0000256" key="1">
    <source>
        <dbReference type="SAM" id="MobiDB-lite"/>
    </source>
</evidence>
<evidence type="ECO:0000313" key="4">
    <source>
        <dbReference type="Proteomes" id="UP000649826"/>
    </source>
</evidence>
<keyword evidence="4" id="KW-1185">Reference proteome</keyword>
<accession>A0ABR7IFL0</accession>
<feature type="region of interest" description="Disordered" evidence="1">
    <location>
        <begin position="31"/>
        <end position="74"/>
    </location>
</feature>
<comment type="caution">
    <text evidence="3">The sequence shown here is derived from an EMBL/GenBank/DDBJ whole genome shotgun (WGS) entry which is preliminary data.</text>
</comment>